<dbReference type="PANTHER" id="PTHR43798">
    <property type="entry name" value="MONOACYLGLYCEROL LIPASE"/>
    <property type="match status" value="1"/>
</dbReference>
<dbReference type="InterPro" id="IPR000073">
    <property type="entry name" value="AB_hydrolase_1"/>
</dbReference>
<dbReference type="RefSeq" id="WP_019381047.1">
    <property type="nucleotide sequence ID" value="NZ_CP015507.1"/>
</dbReference>
<dbReference type="Proteomes" id="UP000077856">
    <property type="component" value="Plasmid pBO1"/>
</dbReference>
<dbReference type="KEGG" id="bon:A361_27205"/>
<proteinExistence type="predicted"/>
<reference evidence="3 4" key="1">
    <citation type="submission" date="2016-04" db="EMBL/GenBank/DDBJ databases">
        <title>Complete genome sequence of Bacillus oceanisediminis strain 2691.</title>
        <authorList>
            <person name="Jeong H."/>
            <person name="Kim H.J."/>
            <person name="Lee D.-W."/>
        </authorList>
    </citation>
    <scope>NUCLEOTIDE SEQUENCE [LARGE SCALE GENOMIC DNA]</scope>
    <source>
        <strain evidence="3 4">2691</strain>
        <plasmid evidence="4">pbo1</plasmid>
    </source>
</reference>
<dbReference type="Pfam" id="PF00561">
    <property type="entry name" value="Abhydrolase_1"/>
    <property type="match status" value="1"/>
</dbReference>
<dbReference type="PANTHER" id="PTHR43798:SF31">
    <property type="entry name" value="AB HYDROLASE SUPERFAMILY PROTEIN YCLE"/>
    <property type="match status" value="1"/>
</dbReference>
<organism evidence="3 4">
    <name type="scientific">Cytobacillus oceanisediminis 2691</name>
    <dbReference type="NCBI Taxonomy" id="1196031"/>
    <lineage>
        <taxon>Bacteria</taxon>
        <taxon>Bacillati</taxon>
        <taxon>Bacillota</taxon>
        <taxon>Bacilli</taxon>
        <taxon>Bacillales</taxon>
        <taxon>Bacillaceae</taxon>
        <taxon>Cytobacillus</taxon>
    </lineage>
</organism>
<dbReference type="PRINTS" id="PR00111">
    <property type="entry name" value="ABHYDROLASE"/>
</dbReference>
<evidence type="ECO:0000313" key="3">
    <source>
        <dbReference type="EMBL" id="AND42873.1"/>
    </source>
</evidence>
<evidence type="ECO:0000313" key="4">
    <source>
        <dbReference type="Proteomes" id="UP000077856"/>
    </source>
</evidence>
<dbReference type="GO" id="GO:0016020">
    <property type="term" value="C:membrane"/>
    <property type="evidence" value="ECO:0007669"/>
    <property type="project" value="TreeGrafter"/>
</dbReference>
<evidence type="ECO:0000256" key="1">
    <source>
        <dbReference type="ARBA" id="ARBA00022801"/>
    </source>
</evidence>
<dbReference type="Gene3D" id="6.10.140.700">
    <property type="match status" value="1"/>
</dbReference>
<dbReference type="EMBL" id="CP015507">
    <property type="protein sequence ID" value="AND42873.1"/>
    <property type="molecule type" value="Genomic_DNA"/>
</dbReference>
<gene>
    <name evidence="3" type="ORF">A361_27205</name>
</gene>
<dbReference type="InterPro" id="IPR050266">
    <property type="entry name" value="AB_hydrolase_sf"/>
</dbReference>
<feature type="domain" description="AB hydrolase-1" evidence="2">
    <location>
        <begin position="36"/>
        <end position="264"/>
    </location>
</feature>
<dbReference type="SUPFAM" id="SSF53474">
    <property type="entry name" value="alpha/beta-Hydrolases"/>
    <property type="match status" value="1"/>
</dbReference>
<evidence type="ECO:0000259" key="2">
    <source>
        <dbReference type="Pfam" id="PF00561"/>
    </source>
</evidence>
<dbReference type="GO" id="GO:0016787">
    <property type="term" value="F:hydrolase activity"/>
    <property type="evidence" value="ECO:0007669"/>
    <property type="project" value="UniProtKB-KW"/>
</dbReference>
<keyword evidence="3" id="KW-0614">Plasmid</keyword>
<accession>A0A160MI77</accession>
<dbReference type="AlphaFoldDB" id="A0A160MI77"/>
<name>A0A160MI77_9BACI</name>
<geneLocation type="plasmid" evidence="4">
    <name>pbo1</name>
</geneLocation>
<dbReference type="InterPro" id="IPR029058">
    <property type="entry name" value="AB_hydrolase_fold"/>
</dbReference>
<dbReference type="Gene3D" id="3.40.50.1820">
    <property type="entry name" value="alpha/beta hydrolase"/>
    <property type="match status" value="1"/>
</dbReference>
<sequence length="289" mass="33219">MWEKNFVQTSRGKFEYFTQGSGEALCITHLYTEFNELGNYFADSFVKHFKVYLINLKEAGKSDKVSCDADLSISESVKDLEAIREALNYKQWSFAGHSTGGMLGLVYALKYPHSLERLLVGGAASSRRYMEHEGSMYCPKSPLNKRLKEIFSILKSPTSTKEERREASKEWTSMSLHSPERWDEYFSKPSSGKVVQKRLNYYSFKDLPNFDIQSELPNVITPTIVFCGKYDAQCPLVFSEEINEGIRNSRLFIFEGSNHSPFLEQKNKFDEMVSDFKRLTVKSNSSQLL</sequence>
<protein>
    <submittedName>
        <fullName evidence="3">Alpha/beta hydrolase</fullName>
    </submittedName>
</protein>
<keyword evidence="1 3" id="KW-0378">Hydrolase</keyword>